<keyword evidence="3" id="KW-1185">Reference proteome</keyword>
<organism evidence="2 3">
    <name type="scientific">Uncinocarpus reesii (strain UAMH 1704)</name>
    <dbReference type="NCBI Taxonomy" id="336963"/>
    <lineage>
        <taxon>Eukaryota</taxon>
        <taxon>Fungi</taxon>
        <taxon>Dikarya</taxon>
        <taxon>Ascomycota</taxon>
        <taxon>Pezizomycotina</taxon>
        <taxon>Eurotiomycetes</taxon>
        <taxon>Eurotiomycetidae</taxon>
        <taxon>Onygenales</taxon>
        <taxon>Onygenaceae</taxon>
        <taxon>Uncinocarpus</taxon>
    </lineage>
</organism>
<dbReference type="EMBL" id="CH476618">
    <property type="protein sequence ID" value="EEP82080.1"/>
    <property type="molecule type" value="Genomic_DNA"/>
</dbReference>
<dbReference type="VEuPathDB" id="FungiDB:UREG_06945"/>
<dbReference type="GeneID" id="8442485"/>
<dbReference type="Proteomes" id="UP000002058">
    <property type="component" value="Unassembled WGS sequence"/>
</dbReference>
<sequence>MAASLEASPSYDDYYGAPAWLFDSLHVGTSATQHAQSGKECADGRSGLQASPNSSAAMQTSNSKTVHRDVGLMSTSWLRIYISGRRGAYLTRLLYSPPSTQIAFSKSPLEYIVTMRQPSMFEKWVTIPLRRLYLKSSSLWKKYRTKAPSGSPGDSLLFQFPCDVVYYMVSNTGLSQADKLSLALTCKPLWNFLHGQKILDRLVLRDDWEFYPEEKQERVDFLRRIELLFPARFLCYRCAIYHHPCWHCLYILHLTACEQESGVFQVAYYTCLSFSRAHEIIKRSRYGDLRPLTDIQYCFTDQGVVSRFSARIVAGELVVKLDSSILFVRGDLNSKARALWNLETSGPPHWYHIRRAFRSLETTESARIRLQCKECRREGHLTLSPAFDAVRGEVRFTQWCNLGPCRDPADRTWQRVSGSCHGRWVPPPFFESEYQQYFDDVSPRFSRRKRPVCIPSRAP</sequence>
<evidence type="ECO:0000256" key="1">
    <source>
        <dbReference type="SAM" id="MobiDB-lite"/>
    </source>
</evidence>
<gene>
    <name evidence="2" type="ORF">UREG_06945</name>
</gene>
<feature type="compositionally biased region" description="Polar residues" evidence="1">
    <location>
        <begin position="48"/>
        <end position="62"/>
    </location>
</feature>
<dbReference type="InParanoid" id="C4JWK3"/>
<reference evidence="3" key="1">
    <citation type="journal article" date="2009" name="Genome Res.">
        <title>Comparative genomic analyses of the human fungal pathogens Coccidioides and their relatives.</title>
        <authorList>
            <person name="Sharpton T.J."/>
            <person name="Stajich J.E."/>
            <person name="Rounsley S.D."/>
            <person name="Gardner M.J."/>
            <person name="Wortman J.R."/>
            <person name="Jordar V.S."/>
            <person name="Maiti R."/>
            <person name="Kodira C.D."/>
            <person name="Neafsey D.E."/>
            <person name="Zeng Q."/>
            <person name="Hung C.-Y."/>
            <person name="McMahan C."/>
            <person name="Muszewska A."/>
            <person name="Grynberg M."/>
            <person name="Mandel M.A."/>
            <person name="Kellner E.M."/>
            <person name="Barker B.M."/>
            <person name="Galgiani J.N."/>
            <person name="Orbach M.J."/>
            <person name="Kirkland T.N."/>
            <person name="Cole G.T."/>
            <person name="Henn M.R."/>
            <person name="Birren B.W."/>
            <person name="Taylor J.W."/>
        </authorList>
    </citation>
    <scope>NUCLEOTIDE SEQUENCE [LARGE SCALE GENOMIC DNA]</scope>
    <source>
        <strain evidence="3">UAMH 1704</strain>
    </source>
</reference>
<dbReference type="RefSeq" id="XP_002583978.1">
    <property type="nucleotide sequence ID" value="XM_002583932.1"/>
</dbReference>
<evidence type="ECO:0000313" key="3">
    <source>
        <dbReference type="Proteomes" id="UP000002058"/>
    </source>
</evidence>
<protein>
    <submittedName>
        <fullName evidence="2">Uncharacterized protein</fullName>
    </submittedName>
</protein>
<dbReference type="KEGG" id="ure:UREG_06945"/>
<dbReference type="AlphaFoldDB" id="C4JWK3"/>
<evidence type="ECO:0000313" key="2">
    <source>
        <dbReference type="EMBL" id="EEP82080.1"/>
    </source>
</evidence>
<feature type="region of interest" description="Disordered" evidence="1">
    <location>
        <begin position="36"/>
        <end position="62"/>
    </location>
</feature>
<name>C4JWK3_UNCRE</name>
<dbReference type="HOGENOM" id="CLU_596105_0_0_1"/>
<accession>C4JWK3</accession>
<dbReference type="OMA" id="CWGRRIT"/>
<proteinExistence type="predicted"/>